<proteinExistence type="predicted"/>
<reference evidence="1" key="1">
    <citation type="journal article" date="2022" name="Int. J. Mol. Sci.">
        <title>Draft Genome of Tanacetum Coccineum: Genomic Comparison of Closely Related Tanacetum-Family Plants.</title>
        <authorList>
            <person name="Yamashiro T."/>
            <person name="Shiraishi A."/>
            <person name="Nakayama K."/>
            <person name="Satake H."/>
        </authorList>
    </citation>
    <scope>NUCLEOTIDE SEQUENCE</scope>
</reference>
<sequence length="87" mass="10031">MLKWKLIGESSEPRKPIRIKVKHPQTDPINFVVPVVTSAEYELHPVNTTQDLIVHRIDTQIPAEQDEQIDTQKCGALPRSATYFPYY</sequence>
<protein>
    <submittedName>
        <fullName evidence="1">Uncharacterized protein</fullName>
    </submittedName>
</protein>
<comment type="caution">
    <text evidence="1">The sequence shown here is derived from an EMBL/GenBank/DDBJ whole genome shotgun (WGS) entry which is preliminary data.</text>
</comment>
<reference evidence="1" key="2">
    <citation type="submission" date="2022-01" db="EMBL/GenBank/DDBJ databases">
        <authorList>
            <person name="Yamashiro T."/>
            <person name="Shiraishi A."/>
            <person name="Satake H."/>
            <person name="Nakayama K."/>
        </authorList>
    </citation>
    <scope>NUCLEOTIDE SEQUENCE</scope>
</reference>
<dbReference type="EMBL" id="BQNB010013594">
    <property type="protein sequence ID" value="GJT17859.1"/>
    <property type="molecule type" value="Genomic_DNA"/>
</dbReference>
<accession>A0ABQ5BYE9</accession>
<organism evidence="1 2">
    <name type="scientific">Tanacetum coccineum</name>
    <dbReference type="NCBI Taxonomy" id="301880"/>
    <lineage>
        <taxon>Eukaryota</taxon>
        <taxon>Viridiplantae</taxon>
        <taxon>Streptophyta</taxon>
        <taxon>Embryophyta</taxon>
        <taxon>Tracheophyta</taxon>
        <taxon>Spermatophyta</taxon>
        <taxon>Magnoliopsida</taxon>
        <taxon>eudicotyledons</taxon>
        <taxon>Gunneridae</taxon>
        <taxon>Pentapetalae</taxon>
        <taxon>asterids</taxon>
        <taxon>campanulids</taxon>
        <taxon>Asterales</taxon>
        <taxon>Asteraceae</taxon>
        <taxon>Asteroideae</taxon>
        <taxon>Anthemideae</taxon>
        <taxon>Anthemidinae</taxon>
        <taxon>Tanacetum</taxon>
    </lineage>
</organism>
<dbReference type="Proteomes" id="UP001151760">
    <property type="component" value="Unassembled WGS sequence"/>
</dbReference>
<name>A0ABQ5BYE9_9ASTR</name>
<evidence type="ECO:0000313" key="1">
    <source>
        <dbReference type="EMBL" id="GJT17859.1"/>
    </source>
</evidence>
<gene>
    <name evidence="1" type="ORF">Tco_0876565</name>
</gene>
<evidence type="ECO:0000313" key="2">
    <source>
        <dbReference type="Proteomes" id="UP001151760"/>
    </source>
</evidence>
<keyword evidence="2" id="KW-1185">Reference proteome</keyword>